<dbReference type="InterPro" id="IPR025746">
    <property type="entry name" value="PilX_N_dom"/>
</dbReference>
<feature type="domain" description="Type 4 fimbrial biogenesis protein PilX N-terminal" evidence="3">
    <location>
        <begin position="34"/>
        <end position="84"/>
    </location>
</feature>
<reference evidence="4 5" key="1">
    <citation type="submission" date="2024-06" db="EMBL/GenBank/DDBJ databases">
        <title>Sorghum-associated microbial communities from plants grown in Nebraska, USA.</title>
        <authorList>
            <person name="Schachtman D."/>
        </authorList>
    </citation>
    <scope>NUCLEOTIDE SEQUENCE [LARGE SCALE GENOMIC DNA]</scope>
    <source>
        <strain evidence="4 5">1073</strain>
    </source>
</reference>
<accession>A0ABV2JRF2</accession>
<evidence type="ECO:0000313" key="4">
    <source>
        <dbReference type="EMBL" id="MET3651410.1"/>
    </source>
</evidence>
<evidence type="ECO:0000259" key="3">
    <source>
        <dbReference type="Pfam" id="PF14341"/>
    </source>
</evidence>
<keyword evidence="1" id="KW-1133">Transmembrane helix</keyword>
<evidence type="ECO:0000313" key="5">
    <source>
        <dbReference type="Proteomes" id="UP001549184"/>
    </source>
</evidence>
<evidence type="ECO:0000259" key="2">
    <source>
        <dbReference type="Pfam" id="PF13681"/>
    </source>
</evidence>
<dbReference type="Proteomes" id="UP001549184">
    <property type="component" value="Unassembled WGS sequence"/>
</dbReference>
<evidence type="ECO:0000256" key="1">
    <source>
        <dbReference type="SAM" id="Phobius"/>
    </source>
</evidence>
<dbReference type="Pfam" id="PF14341">
    <property type="entry name" value="PilX_N"/>
    <property type="match status" value="1"/>
</dbReference>
<dbReference type="EMBL" id="JBEPMU010000001">
    <property type="protein sequence ID" value="MET3651410.1"/>
    <property type="molecule type" value="Genomic_DNA"/>
</dbReference>
<dbReference type="Pfam" id="PF13681">
    <property type="entry name" value="PilX"/>
    <property type="match status" value="1"/>
</dbReference>
<keyword evidence="1" id="KW-0812">Transmembrane</keyword>
<feature type="transmembrane region" description="Helical" evidence="1">
    <location>
        <begin position="36"/>
        <end position="56"/>
    </location>
</feature>
<comment type="caution">
    <text evidence="4">The sequence shown here is derived from an EMBL/GenBank/DDBJ whole genome shotgun (WGS) entry which is preliminary data.</text>
</comment>
<sequence length="212" mass="22313">MKPTLHACGSINAMTSTGQRRSNRVAVAGPSTQRGVALVVALILLVVLTLVGFAAIRGTLIQQKMASNQYDRQIAFQSAEAALRAARLRIPGNPADIARNCRTGGTVCLSNPFNDANLPANAIHEVSEGTDAGQFSASALAASKPQYVIENMGNWADPDSDTGFNQSANSYNYGNSGGSTTAVYYRITARSGDPAQVGDRAVVVLQSIVKQR</sequence>
<dbReference type="RefSeq" id="WP_354012846.1">
    <property type="nucleotide sequence ID" value="NZ_JBEPMU010000001.1"/>
</dbReference>
<proteinExistence type="predicted"/>
<feature type="domain" description="PilX/PilW C-terminal" evidence="2">
    <location>
        <begin position="130"/>
        <end position="210"/>
    </location>
</feature>
<name>A0ABV2JRF2_9GAMM</name>
<gene>
    <name evidence="4" type="ORF">ABIC75_001112</name>
</gene>
<keyword evidence="1" id="KW-0472">Membrane</keyword>
<dbReference type="InterPro" id="IPR025205">
    <property type="entry name" value="PilX/PilW_C"/>
</dbReference>
<protein>
    <submittedName>
        <fullName evidence="4">Type IV pilus assembly protein PilX</fullName>
    </submittedName>
</protein>
<organism evidence="4 5">
    <name type="scientific">Dyella japonica</name>
    <dbReference type="NCBI Taxonomy" id="231455"/>
    <lineage>
        <taxon>Bacteria</taxon>
        <taxon>Pseudomonadati</taxon>
        <taxon>Pseudomonadota</taxon>
        <taxon>Gammaproteobacteria</taxon>
        <taxon>Lysobacterales</taxon>
        <taxon>Rhodanobacteraceae</taxon>
        <taxon>Dyella</taxon>
    </lineage>
</organism>
<keyword evidence="5" id="KW-1185">Reference proteome</keyword>